<gene>
    <name evidence="1" type="ORF">GCM10010389_17690</name>
</gene>
<sequence>MPTPSEPTENPACWIRSTVDDRGNAACLLQWGPVQALLHPDTVLVTARDLTTAAAYAETDVALLAALREDIGLNGDHALAHFFQTIRARRPVPTGQPALRIHSVAGARTGRPLVHIARGSMKGELTPDEAREMAQHWTEAATAAQIDVRLRYALGEWDRLTPDEIEHLFALLQKVQR</sequence>
<reference evidence="1" key="1">
    <citation type="journal article" date="2014" name="Int. J. Syst. Evol. Microbiol.">
        <title>Complete genome sequence of Corynebacterium casei LMG S-19264T (=DSM 44701T), isolated from a smear-ripened cheese.</title>
        <authorList>
            <consortium name="US DOE Joint Genome Institute (JGI-PGF)"/>
            <person name="Walter F."/>
            <person name="Albersmeier A."/>
            <person name="Kalinowski J."/>
            <person name="Ruckert C."/>
        </authorList>
    </citation>
    <scope>NUCLEOTIDE SEQUENCE</scope>
    <source>
        <strain evidence="1">JCM 5016</strain>
    </source>
</reference>
<protein>
    <submittedName>
        <fullName evidence="1">Uncharacterized protein</fullName>
    </submittedName>
</protein>
<name>A0A918V8T0_9ACTN</name>
<proteinExistence type="predicted"/>
<dbReference type="Proteomes" id="UP000623010">
    <property type="component" value="Unassembled WGS sequence"/>
</dbReference>
<dbReference type="EMBL" id="BMWH01000004">
    <property type="protein sequence ID" value="GGZ80326.1"/>
    <property type="molecule type" value="Genomic_DNA"/>
</dbReference>
<comment type="caution">
    <text evidence="1">The sequence shown here is derived from an EMBL/GenBank/DDBJ whole genome shotgun (WGS) entry which is preliminary data.</text>
</comment>
<keyword evidence="2" id="KW-1185">Reference proteome</keyword>
<evidence type="ECO:0000313" key="2">
    <source>
        <dbReference type="Proteomes" id="UP000623010"/>
    </source>
</evidence>
<reference evidence="1" key="2">
    <citation type="submission" date="2020-09" db="EMBL/GenBank/DDBJ databases">
        <authorList>
            <person name="Sun Q."/>
            <person name="Ohkuma M."/>
        </authorList>
    </citation>
    <scope>NUCLEOTIDE SEQUENCE</scope>
    <source>
        <strain evidence="1">JCM 5016</strain>
    </source>
</reference>
<accession>A0A918V8T0</accession>
<dbReference type="RefSeq" id="WP_190056766.1">
    <property type="nucleotide sequence ID" value="NZ_BMWH01000004.1"/>
</dbReference>
<dbReference type="AlphaFoldDB" id="A0A918V8T0"/>
<evidence type="ECO:0000313" key="1">
    <source>
        <dbReference type="EMBL" id="GGZ80326.1"/>
    </source>
</evidence>
<organism evidence="1 2">
    <name type="scientific">Streptomyces echinoruber</name>
    <dbReference type="NCBI Taxonomy" id="68898"/>
    <lineage>
        <taxon>Bacteria</taxon>
        <taxon>Bacillati</taxon>
        <taxon>Actinomycetota</taxon>
        <taxon>Actinomycetes</taxon>
        <taxon>Kitasatosporales</taxon>
        <taxon>Streptomycetaceae</taxon>
        <taxon>Streptomyces</taxon>
    </lineage>
</organism>